<dbReference type="InterPro" id="IPR046150">
    <property type="entry name" value="DUF6152"/>
</dbReference>
<proteinExistence type="predicted"/>
<accession>A0A328B3M2</accession>
<dbReference type="AlphaFoldDB" id="A0A328B3M2"/>
<sequence length="150" mass="15936">MTRRRLILPTLAGAALLAAGAFGVQQASAHHAFAAEFDGKTPVLLRGKVTKVEWINPHAWVHLNAVTPGGTQEWMVEGGTPNTLLRSGIDRNSLKVGTEIVVRGYQSKDKACTPVCKANGRDVTFPDGRKLFMGSSGTGAPKDGSDPNDK</sequence>
<name>A0A328B3M2_9CAUL</name>
<protein>
    <submittedName>
        <fullName evidence="3">Uncharacterized protein</fullName>
    </submittedName>
</protein>
<evidence type="ECO:0000313" key="4">
    <source>
        <dbReference type="Proteomes" id="UP000249842"/>
    </source>
</evidence>
<keyword evidence="2" id="KW-0732">Signal</keyword>
<organism evidence="3 4">
    <name type="scientific">Phenylobacterium hankyongense</name>
    <dbReference type="NCBI Taxonomy" id="1813876"/>
    <lineage>
        <taxon>Bacteria</taxon>
        <taxon>Pseudomonadati</taxon>
        <taxon>Pseudomonadota</taxon>
        <taxon>Alphaproteobacteria</taxon>
        <taxon>Caulobacterales</taxon>
        <taxon>Caulobacteraceae</taxon>
        <taxon>Phenylobacterium</taxon>
    </lineage>
</organism>
<dbReference type="RefSeq" id="WP_111457809.1">
    <property type="nucleotide sequence ID" value="NZ_QFYP01000001.1"/>
</dbReference>
<reference evidence="4" key="1">
    <citation type="submission" date="2018-05" db="EMBL/GenBank/DDBJ databases">
        <authorList>
            <person name="Li X."/>
        </authorList>
    </citation>
    <scope>NUCLEOTIDE SEQUENCE [LARGE SCALE GENOMIC DNA]</scope>
    <source>
        <strain evidence="4">HKS-05</strain>
    </source>
</reference>
<feature type="region of interest" description="Disordered" evidence="1">
    <location>
        <begin position="127"/>
        <end position="150"/>
    </location>
</feature>
<evidence type="ECO:0000313" key="3">
    <source>
        <dbReference type="EMBL" id="RAK60516.1"/>
    </source>
</evidence>
<evidence type="ECO:0000256" key="1">
    <source>
        <dbReference type="SAM" id="MobiDB-lite"/>
    </source>
</evidence>
<dbReference type="EMBL" id="QFYP01000001">
    <property type="protein sequence ID" value="RAK60516.1"/>
    <property type="molecule type" value="Genomic_DNA"/>
</dbReference>
<evidence type="ECO:0000256" key="2">
    <source>
        <dbReference type="SAM" id="SignalP"/>
    </source>
</evidence>
<dbReference type="OrthoDB" id="8420938at2"/>
<dbReference type="Proteomes" id="UP000249842">
    <property type="component" value="Unassembled WGS sequence"/>
</dbReference>
<comment type="caution">
    <text evidence="3">The sequence shown here is derived from an EMBL/GenBank/DDBJ whole genome shotgun (WGS) entry which is preliminary data.</text>
</comment>
<gene>
    <name evidence="3" type="ORF">DJ021_12235</name>
</gene>
<feature type="signal peptide" evidence="2">
    <location>
        <begin position="1"/>
        <end position="29"/>
    </location>
</feature>
<keyword evidence="4" id="KW-1185">Reference proteome</keyword>
<feature type="chain" id="PRO_5016249095" evidence="2">
    <location>
        <begin position="30"/>
        <end position="150"/>
    </location>
</feature>
<dbReference type="Pfam" id="PF19649">
    <property type="entry name" value="DUF6152"/>
    <property type="match status" value="1"/>
</dbReference>